<evidence type="ECO:0000313" key="1">
    <source>
        <dbReference type="EMBL" id="KAI3815603.1"/>
    </source>
</evidence>
<gene>
    <name evidence="1" type="ORF">L1987_15277</name>
</gene>
<proteinExistence type="predicted"/>
<protein>
    <submittedName>
        <fullName evidence="1">Uncharacterized protein</fullName>
    </submittedName>
</protein>
<comment type="caution">
    <text evidence="1">The sequence shown here is derived from an EMBL/GenBank/DDBJ whole genome shotgun (WGS) entry which is preliminary data.</text>
</comment>
<reference evidence="2" key="1">
    <citation type="journal article" date="2022" name="Mol. Ecol. Resour.">
        <title>The genomes of chicory, endive, great burdock and yacon provide insights into Asteraceae palaeo-polyploidization history and plant inulin production.</title>
        <authorList>
            <person name="Fan W."/>
            <person name="Wang S."/>
            <person name="Wang H."/>
            <person name="Wang A."/>
            <person name="Jiang F."/>
            <person name="Liu H."/>
            <person name="Zhao H."/>
            <person name="Xu D."/>
            <person name="Zhang Y."/>
        </authorList>
    </citation>
    <scope>NUCLEOTIDE SEQUENCE [LARGE SCALE GENOMIC DNA]</scope>
    <source>
        <strain evidence="2">cv. Yunnan</strain>
    </source>
</reference>
<name>A0ACB9J567_9ASTR</name>
<keyword evidence="2" id="KW-1185">Reference proteome</keyword>
<reference evidence="1 2" key="2">
    <citation type="journal article" date="2022" name="Mol. Ecol. Resour.">
        <title>The genomes of chicory, endive, great burdock and yacon provide insights into Asteraceae paleo-polyploidization history and plant inulin production.</title>
        <authorList>
            <person name="Fan W."/>
            <person name="Wang S."/>
            <person name="Wang H."/>
            <person name="Wang A."/>
            <person name="Jiang F."/>
            <person name="Liu H."/>
            <person name="Zhao H."/>
            <person name="Xu D."/>
            <person name="Zhang Y."/>
        </authorList>
    </citation>
    <scope>NUCLEOTIDE SEQUENCE [LARGE SCALE GENOMIC DNA]</scope>
    <source>
        <strain evidence="2">cv. Yunnan</strain>
        <tissue evidence="1">Leaves</tissue>
    </source>
</reference>
<organism evidence="1 2">
    <name type="scientific">Smallanthus sonchifolius</name>
    <dbReference type="NCBI Taxonomy" id="185202"/>
    <lineage>
        <taxon>Eukaryota</taxon>
        <taxon>Viridiplantae</taxon>
        <taxon>Streptophyta</taxon>
        <taxon>Embryophyta</taxon>
        <taxon>Tracheophyta</taxon>
        <taxon>Spermatophyta</taxon>
        <taxon>Magnoliopsida</taxon>
        <taxon>eudicotyledons</taxon>
        <taxon>Gunneridae</taxon>
        <taxon>Pentapetalae</taxon>
        <taxon>asterids</taxon>
        <taxon>campanulids</taxon>
        <taxon>Asterales</taxon>
        <taxon>Asteraceae</taxon>
        <taxon>Asteroideae</taxon>
        <taxon>Heliantheae alliance</taxon>
        <taxon>Millerieae</taxon>
        <taxon>Smallanthus</taxon>
    </lineage>
</organism>
<dbReference type="Proteomes" id="UP001056120">
    <property type="component" value="Linkage Group LG05"/>
</dbReference>
<accession>A0ACB9J567</accession>
<sequence length="226" mass="25586">MQALVSKLIERLNTQGQLRIRDACHTESIQRHNDEVNDPSGNIEGDRQYADVDPISKVQGESTSQSIDGNKDTSGVNEEEILLLEFFSESKEEEVEKIACLDDIDELFNDIEDDVSDTEIEEGEIVEIEIEKSQDKVIYEGYDGLNVPYNFIQDDVIPEFNYEGATDSMDSFEDITLPEDTADSKIDTDEENIQSNTDAEANTTHTDSPKKNEEPVMYRNTGMNRE</sequence>
<evidence type="ECO:0000313" key="2">
    <source>
        <dbReference type="Proteomes" id="UP001056120"/>
    </source>
</evidence>
<dbReference type="EMBL" id="CM042022">
    <property type="protein sequence ID" value="KAI3815603.1"/>
    <property type="molecule type" value="Genomic_DNA"/>
</dbReference>